<evidence type="ECO:0000256" key="1">
    <source>
        <dbReference type="SAM" id="MobiDB-lite"/>
    </source>
</evidence>
<evidence type="ECO:0000313" key="2">
    <source>
        <dbReference type="EMBL" id="WRL66691.1"/>
    </source>
</evidence>
<accession>A0ABZ1BA67</accession>
<gene>
    <name evidence="2" type="ORF">U6N30_15645</name>
</gene>
<organism evidence="2 3">
    <name type="scientific">Blastococcus brunescens</name>
    <dbReference type="NCBI Taxonomy" id="1564165"/>
    <lineage>
        <taxon>Bacteria</taxon>
        <taxon>Bacillati</taxon>
        <taxon>Actinomycetota</taxon>
        <taxon>Actinomycetes</taxon>
        <taxon>Geodermatophilales</taxon>
        <taxon>Geodermatophilaceae</taxon>
        <taxon>Blastococcus</taxon>
    </lineage>
</organism>
<dbReference type="EMBL" id="CP141261">
    <property type="protein sequence ID" value="WRL66691.1"/>
    <property type="molecule type" value="Genomic_DNA"/>
</dbReference>
<keyword evidence="3" id="KW-1185">Reference proteome</keyword>
<proteinExistence type="predicted"/>
<reference evidence="2 3" key="1">
    <citation type="submission" date="2023-12" db="EMBL/GenBank/DDBJ databases">
        <title>Blastococcus brunescens sp. nov., an actonobacterium isolated from sandstone collected in sahara desert.</title>
        <authorList>
            <person name="Gtari M."/>
            <person name="Ghodhbane F."/>
        </authorList>
    </citation>
    <scope>NUCLEOTIDE SEQUENCE [LARGE SCALE GENOMIC DNA]</scope>
    <source>
        <strain evidence="2 3">BMG 8361</strain>
    </source>
</reference>
<dbReference type="RefSeq" id="WP_324278003.1">
    <property type="nucleotide sequence ID" value="NZ_CP141261.1"/>
</dbReference>
<protein>
    <submittedName>
        <fullName evidence="2">Uncharacterized protein</fullName>
    </submittedName>
</protein>
<name>A0ABZ1BA67_9ACTN</name>
<evidence type="ECO:0000313" key="3">
    <source>
        <dbReference type="Proteomes" id="UP001324287"/>
    </source>
</evidence>
<sequence length="104" mass="11755">MMLINGFVGEVVDPESVLNEFSYTIALYGEPDLRDPHPHRAAHPPGNDYGRAWVRQWQWQEPPPRSDDRAGARQGEPTPSGWARPAGRCGATRRSSPRPRTPRR</sequence>
<feature type="compositionally biased region" description="Basic residues" evidence="1">
    <location>
        <begin position="95"/>
        <end position="104"/>
    </location>
</feature>
<feature type="region of interest" description="Disordered" evidence="1">
    <location>
        <begin position="31"/>
        <end position="104"/>
    </location>
</feature>
<dbReference type="Proteomes" id="UP001324287">
    <property type="component" value="Chromosome"/>
</dbReference>